<protein>
    <submittedName>
        <fullName evidence="1">Uncharacterized protein</fullName>
    </submittedName>
</protein>
<organism evidence="1">
    <name type="scientific">Rhizophora mucronata</name>
    <name type="common">Asiatic mangrove</name>
    <dbReference type="NCBI Taxonomy" id="61149"/>
    <lineage>
        <taxon>Eukaryota</taxon>
        <taxon>Viridiplantae</taxon>
        <taxon>Streptophyta</taxon>
        <taxon>Embryophyta</taxon>
        <taxon>Tracheophyta</taxon>
        <taxon>Spermatophyta</taxon>
        <taxon>Magnoliopsida</taxon>
        <taxon>eudicotyledons</taxon>
        <taxon>Gunneridae</taxon>
        <taxon>Pentapetalae</taxon>
        <taxon>rosids</taxon>
        <taxon>fabids</taxon>
        <taxon>Malpighiales</taxon>
        <taxon>Rhizophoraceae</taxon>
        <taxon>Rhizophora</taxon>
    </lineage>
</organism>
<reference evidence="1" key="1">
    <citation type="submission" date="2018-02" db="EMBL/GenBank/DDBJ databases">
        <title>Rhizophora mucronata_Transcriptome.</title>
        <authorList>
            <person name="Meera S.P."/>
            <person name="Sreeshan A."/>
            <person name="Augustine A."/>
        </authorList>
    </citation>
    <scope>NUCLEOTIDE SEQUENCE</scope>
    <source>
        <tissue evidence="1">Leaf</tissue>
    </source>
</reference>
<name>A0A2P2R2Y8_RHIMU</name>
<evidence type="ECO:0000313" key="1">
    <source>
        <dbReference type="EMBL" id="MBX73629.1"/>
    </source>
</evidence>
<dbReference type="AlphaFoldDB" id="A0A2P2R2Y8"/>
<dbReference type="EMBL" id="GGEC01093145">
    <property type="protein sequence ID" value="MBX73629.1"/>
    <property type="molecule type" value="Transcribed_RNA"/>
</dbReference>
<sequence>MLCPFSYIPLNFLAPCK</sequence>
<accession>A0A2P2R2Y8</accession>
<proteinExistence type="predicted"/>